<reference evidence="2 3" key="1">
    <citation type="submission" date="2018-01" db="EMBL/GenBank/DDBJ databases">
        <title>Co-occurrence of chitin degradation, pigmentation and bioactivity in marine Pseudoalteromonas.</title>
        <authorList>
            <person name="Paulsen S."/>
            <person name="Gram L."/>
            <person name="Machado H."/>
        </authorList>
    </citation>
    <scope>NUCLEOTIDE SEQUENCE [LARGE SCALE GENOMIC DNA]</scope>
    <source>
        <strain evidence="2 3">S3898</strain>
    </source>
</reference>
<dbReference type="Gene3D" id="3.10.450.50">
    <property type="match status" value="1"/>
</dbReference>
<dbReference type="Pfam" id="PF14534">
    <property type="entry name" value="DUF4440"/>
    <property type="match status" value="1"/>
</dbReference>
<gene>
    <name evidence="2" type="ORF">C1E23_14435</name>
</gene>
<evidence type="ECO:0000313" key="2">
    <source>
        <dbReference type="EMBL" id="RZQ52453.1"/>
    </source>
</evidence>
<feature type="domain" description="DUF4440" evidence="1">
    <location>
        <begin position="13"/>
        <end position="116"/>
    </location>
</feature>
<dbReference type="InterPro" id="IPR027843">
    <property type="entry name" value="DUF4440"/>
</dbReference>
<dbReference type="RefSeq" id="WP_130256246.1">
    <property type="nucleotide sequence ID" value="NZ_PPSX01000056.1"/>
</dbReference>
<accession>A0A4Q7IJW3</accession>
<protein>
    <submittedName>
        <fullName evidence="2">DUF4440 domain-containing protein</fullName>
    </submittedName>
</protein>
<sequence length="133" mass="15536">MANKMTTSLISHLIELERQLLDPVVRASKNQLSHLLHDDFYEISANGLMFNKQHVIGRLPLEKIPQIYNQDFKGQVLSDTLAQLTYHAAYRMNVHHALNFSIRMSIWAKTEKGWQLFFHQGTPCPEFTLHYKE</sequence>
<evidence type="ECO:0000313" key="3">
    <source>
        <dbReference type="Proteomes" id="UP000291338"/>
    </source>
</evidence>
<proteinExistence type="predicted"/>
<dbReference type="SUPFAM" id="SSF54427">
    <property type="entry name" value="NTF2-like"/>
    <property type="match status" value="1"/>
</dbReference>
<dbReference type="Proteomes" id="UP000291338">
    <property type="component" value="Unassembled WGS sequence"/>
</dbReference>
<dbReference type="EMBL" id="PPSX01000056">
    <property type="protein sequence ID" value="RZQ52453.1"/>
    <property type="molecule type" value="Genomic_DNA"/>
</dbReference>
<evidence type="ECO:0000259" key="1">
    <source>
        <dbReference type="Pfam" id="PF14534"/>
    </source>
</evidence>
<name>A0A4Q7IJW3_9GAMM</name>
<comment type="caution">
    <text evidence="2">The sequence shown here is derived from an EMBL/GenBank/DDBJ whole genome shotgun (WGS) entry which is preliminary data.</text>
</comment>
<dbReference type="InterPro" id="IPR032710">
    <property type="entry name" value="NTF2-like_dom_sf"/>
</dbReference>
<dbReference type="AlphaFoldDB" id="A0A4Q7IJW3"/>
<organism evidence="2 3">
    <name type="scientific">Pseudoalteromonas phenolica</name>
    <dbReference type="NCBI Taxonomy" id="161398"/>
    <lineage>
        <taxon>Bacteria</taxon>
        <taxon>Pseudomonadati</taxon>
        <taxon>Pseudomonadota</taxon>
        <taxon>Gammaproteobacteria</taxon>
        <taxon>Alteromonadales</taxon>
        <taxon>Pseudoalteromonadaceae</taxon>
        <taxon>Pseudoalteromonas</taxon>
    </lineage>
</organism>